<dbReference type="PANTHER" id="PTHR43547">
    <property type="entry name" value="TWO-COMPONENT HISTIDINE KINASE"/>
    <property type="match status" value="1"/>
</dbReference>
<evidence type="ECO:0000256" key="12">
    <source>
        <dbReference type="PROSITE-ProRule" id="PRU00169"/>
    </source>
</evidence>
<feature type="domain" description="HTH araC/xylS-type" evidence="14">
    <location>
        <begin position="1273"/>
        <end position="1373"/>
    </location>
</feature>
<keyword evidence="7" id="KW-0067">ATP-binding</keyword>
<evidence type="ECO:0000256" key="5">
    <source>
        <dbReference type="ARBA" id="ARBA00022741"/>
    </source>
</evidence>
<dbReference type="SMART" id="SM00342">
    <property type="entry name" value="HTH_ARAC"/>
    <property type="match status" value="1"/>
</dbReference>
<evidence type="ECO:0000256" key="3">
    <source>
        <dbReference type="ARBA" id="ARBA00022553"/>
    </source>
</evidence>
<dbReference type="InterPro" id="IPR018060">
    <property type="entry name" value="HTH_AraC"/>
</dbReference>
<keyword evidence="4 17" id="KW-0808">Transferase</keyword>
<sequence length="1377" mass="157995">MKRTVRYTVLVLIAIINSLVITTSLYAVLPYNELHQLNMSNGLVDNIITCIYQDQDRFMWFGSSNGLSRYDGKQIRNFSVDNARMYVSDIKETSDDKLWVIANEYLYCFDRRKEKFVLPSFQDGKKAISVSAMEITGDSLFWIVKGGQLQCLKRHYKLVKGDLQIEMTVEAGYPFFLDEGESFSNLCASQDGHFLYLVTDKGNLLFFDKIAGKVVRKFKYSINPSANATTIMSEGEYIWVSSIVGGVTRLHIPTGKSDYYQYNEDARLSSLSHSDAYGVVALDNDSYIAVTWNGYTLLAPEENDPSKLSATPYTNTSFLQYRNVETRMISVYYDKEGILWIGTRGGGIVYFDFRQHSYMQYHSKKHNEISAQVADKDGRIWLGTYHEGIMRSDQPYAKSRPLNFSPVGNQKEVPVFCAIKDSCSNLWFGNASGNLICYDWSSDSFHIYPLNHLGKKVNSYIVALMIDSRYRFWVCTSAGLYLFDHQTGHFELFSLREALKEDAEPWVTAICEDKQRNIWIGTAKGIVRLSQVNVRPLKMVHGYEEKENIGARVVSALLTGTDGTVYVGYKNGFGIIPVGEDRITSFYTVKDGLCNDCIDCIAEDEKNRIWLGSISGISRYSRQQHVFYNYYISSSNKSVMLFKNTLFWGNNKSLTYFEPEKLTSATIASKTLLTGLEVDNKQINIGEKIKGQVILNSNIASVDHLELINANRDFSLQFNNLAFSKDLQKYSYRLYPYQKDWIVSEAGKVSFTNLSAGYYIFEVKTLFPNNTEGDITALPITILPHWSQTFWFRLLLIFSVLFLIGYIFYSLLRRQRRFKKMIQLKHELTIANLERNAERHIREERENFFMNAAHELRTPLTLILAPIHDIMKSITPSDNWFDSFSRLHKNCLSLQTLVDRLLYVQKIEGGMIKLYLSESDIKEIVRRVANPFLQMAMVKKREFLVRVDTVPMHLWVDVAKIESAVQNLLSNAFKYTSQNGRIELAVSEAEIDGRPYCLVTVSDNGVGIPDDLQQYVFGSFVTGKRVPQYSTSIGLGLHIVKHTMGLHHGFVTLTSRVGEGSRFVLHIPVGLSHFVPGEYEMVPDPAKGDLLEEYTTEERPMEEVIEEKNETMEETVNRVKNNKEFLLIIEDHDEMREYLCSLFKEDYNVIEAGNGEEGVAMADKYIPKLIISDIMMPVKDGFECSREIRENKRTFHIPVIFLTAKAEDADRLKSLRIGVDDYIMKPFNPELLKEKVKALIEQRDLLRKLYAKTLMMDEDVLESSEDVHDVFMPKMLQIIEENLSNRNFTIKVLTDKLNMSQPTLYRKVKQKTGLSIIEVIHGVRMSKAASIIMSRRYSSLTEVAEMVGYDSMISFRKQFVAQFGVLPSKYMEEKMRK</sequence>
<dbReference type="CDD" id="cd17574">
    <property type="entry name" value="REC_OmpR"/>
    <property type="match status" value="1"/>
</dbReference>
<evidence type="ECO:0000313" key="18">
    <source>
        <dbReference type="EMBL" id="UVQ75090.1"/>
    </source>
</evidence>
<dbReference type="InterPro" id="IPR005467">
    <property type="entry name" value="His_kinase_dom"/>
</dbReference>
<keyword evidence="10" id="KW-0238">DNA-binding</keyword>
<dbReference type="GeneID" id="69587389"/>
<keyword evidence="5" id="KW-0547">Nucleotide-binding</keyword>
<proteinExistence type="predicted"/>
<dbReference type="InterPro" id="IPR011006">
    <property type="entry name" value="CheY-like_superfamily"/>
</dbReference>
<dbReference type="GO" id="GO:0005524">
    <property type="term" value="F:ATP binding"/>
    <property type="evidence" value="ECO:0007669"/>
    <property type="project" value="UniProtKB-KW"/>
</dbReference>
<dbReference type="PROSITE" id="PS00041">
    <property type="entry name" value="HTH_ARAC_FAMILY_1"/>
    <property type="match status" value="1"/>
</dbReference>
<dbReference type="Proteomes" id="UP000095606">
    <property type="component" value="Unassembled WGS sequence"/>
</dbReference>
<evidence type="ECO:0000256" key="6">
    <source>
        <dbReference type="ARBA" id="ARBA00022777"/>
    </source>
</evidence>
<feature type="transmembrane region" description="Helical" evidence="13">
    <location>
        <begin position="790"/>
        <end position="812"/>
    </location>
</feature>
<organism evidence="17 19">
    <name type="scientific">Bacteroides faecis</name>
    <dbReference type="NCBI Taxonomy" id="674529"/>
    <lineage>
        <taxon>Bacteria</taxon>
        <taxon>Pseudomonadati</taxon>
        <taxon>Bacteroidota</taxon>
        <taxon>Bacteroidia</taxon>
        <taxon>Bacteroidales</taxon>
        <taxon>Bacteroidaceae</taxon>
        <taxon>Bacteroides</taxon>
    </lineage>
</organism>
<keyword evidence="13" id="KW-0472">Membrane</keyword>
<evidence type="ECO:0000259" key="14">
    <source>
        <dbReference type="PROSITE" id="PS01124"/>
    </source>
</evidence>
<dbReference type="Pfam" id="PF07494">
    <property type="entry name" value="Reg_prop"/>
    <property type="match status" value="3"/>
</dbReference>
<dbReference type="InterPro" id="IPR036890">
    <property type="entry name" value="HATPase_C_sf"/>
</dbReference>
<dbReference type="InterPro" id="IPR001789">
    <property type="entry name" value="Sig_transdc_resp-reg_receiver"/>
</dbReference>
<dbReference type="SUPFAM" id="SSF50998">
    <property type="entry name" value="Quinoprotein alcohol dehydrogenase-like"/>
    <property type="match status" value="1"/>
</dbReference>
<dbReference type="SUPFAM" id="SSF47384">
    <property type="entry name" value="Homodimeric domain of signal transducing histidine kinase"/>
    <property type="match status" value="1"/>
</dbReference>
<dbReference type="CDD" id="cd00075">
    <property type="entry name" value="HATPase"/>
    <property type="match status" value="1"/>
</dbReference>
<feature type="transmembrane region" description="Helical" evidence="13">
    <location>
        <begin position="7"/>
        <end position="29"/>
    </location>
</feature>
<dbReference type="InterPro" id="IPR011123">
    <property type="entry name" value="Y_Y_Y"/>
</dbReference>
<dbReference type="SUPFAM" id="SSF55874">
    <property type="entry name" value="ATPase domain of HSP90 chaperone/DNA topoisomerase II/histidine kinase"/>
    <property type="match status" value="1"/>
</dbReference>
<accession>A0A174RWW1</accession>
<keyword evidence="8" id="KW-0902">Two-component regulatory system</keyword>
<dbReference type="Pfam" id="PF07495">
    <property type="entry name" value="Y_Y_Y"/>
    <property type="match status" value="1"/>
</dbReference>
<feature type="domain" description="Response regulatory" evidence="16">
    <location>
        <begin position="1125"/>
        <end position="1240"/>
    </location>
</feature>
<dbReference type="InterPro" id="IPR004358">
    <property type="entry name" value="Sig_transdc_His_kin-like_C"/>
</dbReference>
<dbReference type="RefSeq" id="WP_055270468.1">
    <property type="nucleotide sequence ID" value="NZ_CAJTBR010000057.1"/>
</dbReference>
<gene>
    <name evidence="17" type="primary">evgS_15</name>
    <name evidence="17" type="ORF">ERS852461_03621</name>
    <name evidence="18" type="ORF">NXY30_01210</name>
</gene>
<dbReference type="Proteomes" id="UP001060104">
    <property type="component" value="Chromosome"/>
</dbReference>
<keyword evidence="11" id="KW-0804">Transcription</keyword>
<dbReference type="InterPro" id="IPR013783">
    <property type="entry name" value="Ig-like_fold"/>
</dbReference>
<dbReference type="Gene3D" id="3.30.565.10">
    <property type="entry name" value="Histidine kinase-like ATPase, C-terminal domain"/>
    <property type="match status" value="1"/>
</dbReference>
<keyword evidence="3 12" id="KW-0597">Phosphoprotein</keyword>
<dbReference type="GO" id="GO:0000155">
    <property type="term" value="F:phosphorelay sensor kinase activity"/>
    <property type="evidence" value="ECO:0007669"/>
    <property type="project" value="InterPro"/>
</dbReference>
<dbReference type="Pfam" id="PF12833">
    <property type="entry name" value="HTH_18"/>
    <property type="match status" value="1"/>
</dbReference>
<evidence type="ECO:0000313" key="19">
    <source>
        <dbReference type="Proteomes" id="UP000095606"/>
    </source>
</evidence>
<dbReference type="PROSITE" id="PS50109">
    <property type="entry name" value="HIS_KIN"/>
    <property type="match status" value="1"/>
</dbReference>
<dbReference type="GO" id="GO:0003700">
    <property type="term" value="F:DNA-binding transcription factor activity"/>
    <property type="evidence" value="ECO:0007669"/>
    <property type="project" value="InterPro"/>
</dbReference>
<reference evidence="18" key="2">
    <citation type="submission" date="2022-08" db="EMBL/GenBank/DDBJ databases">
        <title>Genome Sequencing of Bacteroides fragilis Group Isolates with Nanopore Technology.</title>
        <authorList>
            <person name="Tisza M.J."/>
            <person name="Smith D."/>
            <person name="Dekker J.P."/>
        </authorList>
    </citation>
    <scope>NUCLEOTIDE SEQUENCE</scope>
    <source>
        <strain evidence="18">BFG-527</strain>
    </source>
</reference>
<dbReference type="GO" id="GO:0043565">
    <property type="term" value="F:sequence-specific DNA binding"/>
    <property type="evidence" value="ECO:0007669"/>
    <property type="project" value="InterPro"/>
</dbReference>
<evidence type="ECO:0000256" key="13">
    <source>
        <dbReference type="SAM" id="Phobius"/>
    </source>
</evidence>
<keyword evidence="6 17" id="KW-0418">Kinase</keyword>
<evidence type="ECO:0000256" key="7">
    <source>
        <dbReference type="ARBA" id="ARBA00022840"/>
    </source>
</evidence>
<dbReference type="Gene3D" id="2.60.40.10">
    <property type="entry name" value="Immunoglobulins"/>
    <property type="match status" value="1"/>
</dbReference>
<dbReference type="PROSITE" id="PS01124">
    <property type="entry name" value="HTH_ARAC_FAMILY_2"/>
    <property type="match status" value="1"/>
</dbReference>
<keyword evidence="9" id="KW-0805">Transcription regulation</keyword>
<reference evidence="17 19" key="1">
    <citation type="submission" date="2015-09" db="EMBL/GenBank/DDBJ databases">
        <authorList>
            <consortium name="Pathogen Informatics"/>
        </authorList>
    </citation>
    <scope>NUCLEOTIDE SEQUENCE [LARGE SCALE GENOMIC DNA]</scope>
    <source>
        <strain evidence="17 19">2789STDY5834846</strain>
    </source>
</reference>
<dbReference type="InterPro" id="IPR009057">
    <property type="entry name" value="Homeodomain-like_sf"/>
</dbReference>
<dbReference type="SUPFAM" id="SSF46689">
    <property type="entry name" value="Homeodomain-like"/>
    <property type="match status" value="1"/>
</dbReference>
<dbReference type="InterPro" id="IPR015943">
    <property type="entry name" value="WD40/YVTN_repeat-like_dom_sf"/>
</dbReference>
<dbReference type="InterPro" id="IPR003594">
    <property type="entry name" value="HATPase_dom"/>
</dbReference>
<evidence type="ECO:0000256" key="8">
    <source>
        <dbReference type="ARBA" id="ARBA00023012"/>
    </source>
</evidence>
<comment type="catalytic activity">
    <reaction evidence="1">
        <text>ATP + protein L-histidine = ADP + protein N-phospho-L-histidine.</text>
        <dbReference type="EC" id="2.7.13.3"/>
    </reaction>
</comment>
<dbReference type="PRINTS" id="PR00344">
    <property type="entry name" value="BCTRLSENSOR"/>
</dbReference>
<dbReference type="EC" id="2.7.13.3" evidence="2"/>
<feature type="domain" description="Histidine kinase" evidence="15">
    <location>
        <begin position="851"/>
        <end position="1071"/>
    </location>
</feature>
<dbReference type="PROSITE" id="PS50110">
    <property type="entry name" value="RESPONSE_REGULATORY"/>
    <property type="match status" value="1"/>
</dbReference>
<evidence type="ECO:0000313" key="20">
    <source>
        <dbReference type="Proteomes" id="UP001060104"/>
    </source>
</evidence>
<dbReference type="InterPro" id="IPR003661">
    <property type="entry name" value="HisK_dim/P_dom"/>
</dbReference>
<feature type="modified residue" description="4-aspartylphosphate" evidence="12">
    <location>
        <position position="1173"/>
    </location>
</feature>
<evidence type="ECO:0000259" key="16">
    <source>
        <dbReference type="PROSITE" id="PS50110"/>
    </source>
</evidence>
<dbReference type="Gene3D" id="1.10.287.130">
    <property type="match status" value="1"/>
</dbReference>
<dbReference type="InterPro" id="IPR036097">
    <property type="entry name" value="HisK_dim/P_sf"/>
</dbReference>
<dbReference type="Gene3D" id="2.130.10.10">
    <property type="entry name" value="YVTN repeat-like/Quinoprotein amine dehydrogenase"/>
    <property type="match status" value="2"/>
</dbReference>
<protein>
    <recommendedName>
        <fullName evidence="2">histidine kinase</fullName>
        <ecNumber evidence="2">2.7.13.3</ecNumber>
    </recommendedName>
</protein>
<keyword evidence="13" id="KW-1133">Transmembrane helix</keyword>
<dbReference type="Pfam" id="PF00072">
    <property type="entry name" value="Response_reg"/>
    <property type="match status" value="1"/>
</dbReference>
<evidence type="ECO:0000256" key="4">
    <source>
        <dbReference type="ARBA" id="ARBA00022679"/>
    </source>
</evidence>
<dbReference type="SUPFAM" id="SSF52172">
    <property type="entry name" value="CheY-like"/>
    <property type="match status" value="1"/>
</dbReference>
<dbReference type="InterPro" id="IPR011110">
    <property type="entry name" value="Reg_prop"/>
</dbReference>
<dbReference type="Pfam" id="PF02518">
    <property type="entry name" value="HATPase_c"/>
    <property type="match status" value="1"/>
</dbReference>
<dbReference type="EMBL" id="CZAE01000019">
    <property type="protein sequence ID" value="CUP87808.1"/>
    <property type="molecule type" value="Genomic_DNA"/>
</dbReference>
<dbReference type="SMART" id="SM00388">
    <property type="entry name" value="HisKA"/>
    <property type="match status" value="1"/>
</dbReference>
<evidence type="ECO:0000256" key="10">
    <source>
        <dbReference type="ARBA" id="ARBA00023125"/>
    </source>
</evidence>
<evidence type="ECO:0000313" key="17">
    <source>
        <dbReference type="EMBL" id="CUP87808.1"/>
    </source>
</evidence>
<dbReference type="PANTHER" id="PTHR43547:SF2">
    <property type="entry name" value="HYBRID SIGNAL TRANSDUCTION HISTIDINE KINASE C"/>
    <property type="match status" value="1"/>
</dbReference>
<keyword evidence="13" id="KW-0812">Transmembrane</keyword>
<evidence type="ECO:0000256" key="1">
    <source>
        <dbReference type="ARBA" id="ARBA00000085"/>
    </source>
</evidence>
<dbReference type="InterPro" id="IPR018062">
    <property type="entry name" value="HTH_AraC-typ_CS"/>
</dbReference>
<evidence type="ECO:0000256" key="2">
    <source>
        <dbReference type="ARBA" id="ARBA00012438"/>
    </source>
</evidence>
<name>A0A174RWW1_9BACE</name>
<dbReference type="SMART" id="SM00387">
    <property type="entry name" value="HATPase_c"/>
    <property type="match status" value="1"/>
</dbReference>
<dbReference type="Gene3D" id="1.10.10.60">
    <property type="entry name" value="Homeodomain-like"/>
    <property type="match status" value="1"/>
</dbReference>
<dbReference type="InterPro" id="IPR011047">
    <property type="entry name" value="Quinoprotein_ADH-like_sf"/>
</dbReference>
<evidence type="ECO:0000256" key="11">
    <source>
        <dbReference type="ARBA" id="ARBA00023163"/>
    </source>
</evidence>
<dbReference type="Gene3D" id="3.40.50.2300">
    <property type="match status" value="1"/>
</dbReference>
<dbReference type="EMBL" id="CP103141">
    <property type="protein sequence ID" value="UVQ75090.1"/>
    <property type="molecule type" value="Genomic_DNA"/>
</dbReference>
<dbReference type="FunFam" id="3.30.565.10:FF:000037">
    <property type="entry name" value="Hybrid sensor histidine kinase/response regulator"/>
    <property type="match status" value="1"/>
</dbReference>
<evidence type="ECO:0000259" key="15">
    <source>
        <dbReference type="PROSITE" id="PS50109"/>
    </source>
</evidence>
<dbReference type="CDD" id="cd00082">
    <property type="entry name" value="HisKA"/>
    <property type="match status" value="1"/>
</dbReference>
<evidence type="ECO:0000256" key="9">
    <source>
        <dbReference type="ARBA" id="ARBA00023015"/>
    </source>
</evidence>
<keyword evidence="20" id="KW-1185">Reference proteome</keyword>
<dbReference type="Pfam" id="PF00512">
    <property type="entry name" value="HisKA"/>
    <property type="match status" value="1"/>
</dbReference>
<dbReference type="SMART" id="SM00448">
    <property type="entry name" value="REC"/>
    <property type="match status" value="1"/>
</dbReference>